<dbReference type="InterPro" id="IPR007438">
    <property type="entry name" value="DUF488"/>
</dbReference>
<protein>
    <recommendedName>
        <fullName evidence="3">DUF488 domain-containing protein</fullName>
    </recommendedName>
</protein>
<accession>A0ABQ1J1Y9</accession>
<dbReference type="PANTHER" id="PTHR39337:SF1">
    <property type="entry name" value="BLR5642 PROTEIN"/>
    <property type="match status" value="1"/>
</dbReference>
<dbReference type="Pfam" id="PF04343">
    <property type="entry name" value="DUF488"/>
    <property type="match status" value="1"/>
</dbReference>
<keyword evidence="2" id="KW-1185">Reference proteome</keyword>
<dbReference type="PANTHER" id="PTHR39337">
    <property type="entry name" value="BLR5642 PROTEIN"/>
    <property type="match status" value="1"/>
</dbReference>
<organism evidence="1 2">
    <name type="scientific">Tistrella bauzanensis</name>
    <dbReference type="NCBI Taxonomy" id="657419"/>
    <lineage>
        <taxon>Bacteria</taxon>
        <taxon>Pseudomonadati</taxon>
        <taxon>Pseudomonadota</taxon>
        <taxon>Alphaproteobacteria</taxon>
        <taxon>Geminicoccales</taxon>
        <taxon>Geminicoccaceae</taxon>
        <taxon>Tistrella</taxon>
    </lineage>
</organism>
<reference evidence="2" key="1">
    <citation type="journal article" date="2019" name="Int. J. Syst. Evol. Microbiol.">
        <title>The Global Catalogue of Microorganisms (GCM) 10K type strain sequencing project: providing services to taxonomists for standard genome sequencing and annotation.</title>
        <authorList>
            <consortium name="The Broad Institute Genomics Platform"/>
            <consortium name="The Broad Institute Genome Sequencing Center for Infectious Disease"/>
            <person name="Wu L."/>
            <person name="Ma J."/>
        </authorList>
    </citation>
    <scope>NUCLEOTIDE SEQUENCE [LARGE SCALE GENOMIC DNA]</scope>
    <source>
        <strain evidence="2">CGMCC 1.10188</strain>
    </source>
</reference>
<dbReference type="Proteomes" id="UP000603352">
    <property type="component" value="Unassembled WGS sequence"/>
</dbReference>
<comment type="caution">
    <text evidence="1">The sequence shown here is derived from an EMBL/GenBank/DDBJ whole genome shotgun (WGS) entry which is preliminary data.</text>
</comment>
<evidence type="ECO:0000313" key="2">
    <source>
        <dbReference type="Proteomes" id="UP000603352"/>
    </source>
</evidence>
<dbReference type="EMBL" id="BMDZ01000068">
    <property type="protein sequence ID" value="GGB56883.1"/>
    <property type="molecule type" value="Genomic_DNA"/>
</dbReference>
<name>A0ABQ1J1Y9_9PROT</name>
<dbReference type="RefSeq" id="WP_229708436.1">
    <property type="nucleotide sequence ID" value="NZ_BMDZ01000068.1"/>
</dbReference>
<evidence type="ECO:0008006" key="3">
    <source>
        <dbReference type="Google" id="ProtNLM"/>
    </source>
</evidence>
<proteinExistence type="predicted"/>
<gene>
    <name evidence="1" type="ORF">GCM10011505_42250</name>
</gene>
<sequence>MPGSAIMAVMTDDAAPSTDHGRPRPAPAPVFWTIGHSDHRIDRFIELLRAASITAVADIRSVPWSRRHPQFGARPLAASLKAAGIAHVALGAELGGRPPAGADSDVLARLRADGIARLMNGARRHRIALMCAERDPLSCHRFHLVAPLLRARMSREPGAALIHLLADGSQEPDADTLTRARAALSAATGPAPAIGDLFGD</sequence>
<evidence type="ECO:0000313" key="1">
    <source>
        <dbReference type="EMBL" id="GGB56883.1"/>
    </source>
</evidence>